<evidence type="ECO:0000256" key="1">
    <source>
        <dbReference type="ARBA" id="ARBA00009437"/>
    </source>
</evidence>
<dbReference type="AlphaFoldDB" id="A0A1P8JSV4"/>
<feature type="domain" description="HTH lysR-type" evidence="5">
    <location>
        <begin position="8"/>
        <end position="65"/>
    </location>
</feature>
<dbReference type="InterPro" id="IPR005119">
    <property type="entry name" value="LysR_subst-bd"/>
</dbReference>
<keyword evidence="3" id="KW-0238">DNA-binding</keyword>
<dbReference type="Pfam" id="PF03466">
    <property type="entry name" value="LysR_substrate"/>
    <property type="match status" value="1"/>
</dbReference>
<keyword evidence="2" id="KW-0805">Transcription regulation</keyword>
<dbReference type="Proteomes" id="UP000186609">
    <property type="component" value="Chromosome"/>
</dbReference>
<accession>A0A1P8JSV4</accession>
<dbReference type="Pfam" id="PF00126">
    <property type="entry name" value="HTH_1"/>
    <property type="match status" value="1"/>
</dbReference>
<dbReference type="SUPFAM" id="SSF46785">
    <property type="entry name" value="Winged helix' DNA-binding domain"/>
    <property type="match status" value="1"/>
</dbReference>
<dbReference type="OrthoDB" id="8715249at2"/>
<proteinExistence type="inferred from homology"/>
<reference evidence="6 7" key="1">
    <citation type="submission" date="2017-01" db="EMBL/GenBank/DDBJ databases">
        <authorList>
            <person name="Mah S.A."/>
            <person name="Swanson W.J."/>
            <person name="Moy G.W."/>
            <person name="Vacquier V.D."/>
        </authorList>
    </citation>
    <scope>NUCLEOTIDE SEQUENCE [LARGE SCALE GENOMIC DNA]</scope>
    <source>
        <strain evidence="6 7">DCY110</strain>
    </source>
</reference>
<gene>
    <name evidence="6" type="ORF">RD110_06240</name>
</gene>
<evidence type="ECO:0000259" key="5">
    <source>
        <dbReference type="PROSITE" id="PS50931"/>
    </source>
</evidence>
<dbReference type="KEGG" id="rhy:RD110_06240"/>
<keyword evidence="7" id="KW-1185">Reference proteome</keyword>
<dbReference type="PROSITE" id="PS50931">
    <property type="entry name" value="HTH_LYSR"/>
    <property type="match status" value="1"/>
</dbReference>
<evidence type="ECO:0000256" key="2">
    <source>
        <dbReference type="ARBA" id="ARBA00023015"/>
    </source>
</evidence>
<dbReference type="Gene3D" id="3.40.190.10">
    <property type="entry name" value="Periplasmic binding protein-like II"/>
    <property type="match status" value="1"/>
</dbReference>
<name>A0A1P8JSV4_9BURK</name>
<sequence length="312" mass="34309">MGPVNRPLDLEWLEDFLALTETGNFSRAAQARNIAQPAFSRHIRSLEEWAGVELIDRSQHPASATPAGEIIMDVARDVVLRLSQAHARAHEAHEQAGRSLRFAATHVLSLAFFPGWLQQIEQQLTTQLGPIHMVSDSFKVCEELMLQRRVQFFLCYGHASVATRLLAPDFEFTCIGADRLVPVSAPDAEGKAQHAIHGDHTPLPMLAYSDESWLGQIMRVRMAQVFDPARFKPVVTSHHTGLLKNLALGGRGLGWLPLSLVSAELADGRLVMATPEDDAGWQLPVEIHLFRAKAAQTAMAEALWRVAGNAAG</sequence>
<dbReference type="EMBL" id="CP019236">
    <property type="protein sequence ID" value="APW36842.1"/>
    <property type="molecule type" value="Genomic_DNA"/>
</dbReference>
<dbReference type="GO" id="GO:0003700">
    <property type="term" value="F:DNA-binding transcription factor activity"/>
    <property type="evidence" value="ECO:0007669"/>
    <property type="project" value="InterPro"/>
</dbReference>
<dbReference type="PRINTS" id="PR00039">
    <property type="entry name" value="HTHLYSR"/>
</dbReference>
<comment type="similarity">
    <text evidence="1">Belongs to the LysR transcriptional regulatory family.</text>
</comment>
<evidence type="ECO:0000256" key="3">
    <source>
        <dbReference type="ARBA" id="ARBA00023125"/>
    </source>
</evidence>
<dbReference type="InterPro" id="IPR036390">
    <property type="entry name" value="WH_DNA-bd_sf"/>
</dbReference>
<protein>
    <submittedName>
        <fullName evidence="6">LysR family transcriptional regulator</fullName>
    </submittedName>
</protein>
<dbReference type="Gene3D" id="1.10.10.10">
    <property type="entry name" value="Winged helix-like DNA-binding domain superfamily/Winged helix DNA-binding domain"/>
    <property type="match status" value="1"/>
</dbReference>
<dbReference type="PANTHER" id="PTHR30126">
    <property type="entry name" value="HTH-TYPE TRANSCRIPTIONAL REGULATOR"/>
    <property type="match status" value="1"/>
</dbReference>
<dbReference type="PANTHER" id="PTHR30126:SF2">
    <property type="entry name" value="HTH-TYPE TRANSCRIPTIONAL REGULATOR YJIE"/>
    <property type="match status" value="1"/>
</dbReference>
<evidence type="ECO:0000256" key="4">
    <source>
        <dbReference type="ARBA" id="ARBA00023163"/>
    </source>
</evidence>
<dbReference type="InterPro" id="IPR000847">
    <property type="entry name" value="LysR_HTH_N"/>
</dbReference>
<dbReference type="STRING" id="1842727.RD110_06240"/>
<organism evidence="6 7">
    <name type="scientific">Rhodoferax koreensis</name>
    <dbReference type="NCBI Taxonomy" id="1842727"/>
    <lineage>
        <taxon>Bacteria</taxon>
        <taxon>Pseudomonadati</taxon>
        <taxon>Pseudomonadota</taxon>
        <taxon>Betaproteobacteria</taxon>
        <taxon>Burkholderiales</taxon>
        <taxon>Comamonadaceae</taxon>
        <taxon>Rhodoferax</taxon>
    </lineage>
</organism>
<evidence type="ECO:0000313" key="6">
    <source>
        <dbReference type="EMBL" id="APW36842.1"/>
    </source>
</evidence>
<keyword evidence="4" id="KW-0804">Transcription</keyword>
<evidence type="ECO:0000313" key="7">
    <source>
        <dbReference type="Proteomes" id="UP000186609"/>
    </source>
</evidence>
<dbReference type="GO" id="GO:0000976">
    <property type="term" value="F:transcription cis-regulatory region binding"/>
    <property type="evidence" value="ECO:0007669"/>
    <property type="project" value="TreeGrafter"/>
</dbReference>
<dbReference type="RefSeq" id="WP_076197699.1">
    <property type="nucleotide sequence ID" value="NZ_CP019236.1"/>
</dbReference>
<dbReference type="InterPro" id="IPR036388">
    <property type="entry name" value="WH-like_DNA-bd_sf"/>
</dbReference>
<dbReference type="SUPFAM" id="SSF53850">
    <property type="entry name" value="Periplasmic binding protein-like II"/>
    <property type="match status" value="1"/>
</dbReference>